<dbReference type="GO" id="GO:0005886">
    <property type="term" value="C:plasma membrane"/>
    <property type="evidence" value="ECO:0007669"/>
    <property type="project" value="UniProtKB-SubCell"/>
</dbReference>
<gene>
    <name evidence="5" type="ORF">HUG10_01655</name>
</gene>
<dbReference type="InterPro" id="IPR003148">
    <property type="entry name" value="RCK_N"/>
</dbReference>
<dbReference type="InterPro" id="IPR036291">
    <property type="entry name" value="NAD(P)-bd_dom_sf"/>
</dbReference>
<dbReference type="InterPro" id="IPR013099">
    <property type="entry name" value="K_chnl_dom"/>
</dbReference>
<feature type="transmembrane region" description="Helical" evidence="3">
    <location>
        <begin position="165"/>
        <end position="182"/>
    </location>
</feature>
<dbReference type="EMBL" id="CP058529">
    <property type="protein sequence ID" value="QLG26324.1"/>
    <property type="molecule type" value="Genomic_DNA"/>
</dbReference>
<feature type="transmembrane region" description="Helical" evidence="3">
    <location>
        <begin position="132"/>
        <end position="153"/>
    </location>
</feature>
<dbReference type="GeneID" id="56027498"/>
<feature type="domain" description="RCK N-terminal" evidence="4">
    <location>
        <begin position="239"/>
        <end position="356"/>
    </location>
</feature>
<evidence type="ECO:0000313" key="6">
    <source>
        <dbReference type="Proteomes" id="UP000509750"/>
    </source>
</evidence>
<dbReference type="Pfam" id="PF02254">
    <property type="entry name" value="TrkA_N"/>
    <property type="match status" value="1"/>
</dbReference>
<dbReference type="InterPro" id="IPR050721">
    <property type="entry name" value="Trk_Ktr_HKT_K-transport"/>
</dbReference>
<keyword evidence="3" id="KW-0812">Transmembrane</keyword>
<dbReference type="PANTHER" id="PTHR43833">
    <property type="entry name" value="POTASSIUM CHANNEL PROTEIN 2-RELATED-RELATED"/>
    <property type="match status" value="1"/>
</dbReference>
<proteinExistence type="predicted"/>
<dbReference type="OrthoDB" id="56871at2157"/>
<evidence type="ECO:0000256" key="2">
    <source>
        <dbReference type="SAM" id="MobiDB-lite"/>
    </source>
</evidence>
<dbReference type="PROSITE" id="PS51201">
    <property type="entry name" value="RCK_N"/>
    <property type="match status" value="1"/>
</dbReference>
<feature type="transmembrane region" description="Helical" evidence="3">
    <location>
        <begin position="44"/>
        <end position="64"/>
    </location>
</feature>
<keyword evidence="3" id="KW-1133">Transmembrane helix</keyword>
<evidence type="ECO:0000256" key="3">
    <source>
        <dbReference type="SAM" id="Phobius"/>
    </source>
</evidence>
<dbReference type="Gene3D" id="1.10.287.70">
    <property type="match status" value="1"/>
</dbReference>
<dbReference type="RefSeq" id="WP_179167899.1">
    <property type="nucleotide sequence ID" value="NZ_CP058529.1"/>
</dbReference>
<keyword evidence="6" id="KW-1185">Reference proteome</keyword>
<dbReference type="KEGG" id="halg:HUG10_01655"/>
<dbReference type="SUPFAM" id="SSF51735">
    <property type="entry name" value="NAD(P)-binding Rossmann-fold domains"/>
    <property type="match status" value="1"/>
</dbReference>
<feature type="transmembrane region" description="Helical" evidence="3">
    <location>
        <begin position="194"/>
        <end position="215"/>
    </location>
</feature>
<dbReference type="AlphaFoldDB" id="A0A7D5GIR4"/>
<evidence type="ECO:0000313" key="5">
    <source>
        <dbReference type="EMBL" id="QLG26324.1"/>
    </source>
</evidence>
<dbReference type="SUPFAM" id="SSF81324">
    <property type="entry name" value="Voltage-gated potassium channels"/>
    <property type="match status" value="1"/>
</dbReference>
<feature type="region of interest" description="Disordered" evidence="2">
    <location>
        <begin position="377"/>
        <end position="408"/>
    </location>
</feature>
<name>A0A7D5GIR4_9EURY</name>
<dbReference type="GO" id="GO:0006813">
    <property type="term" value="P:potassium ion transport"/>
    <property type="evidence" value="ECO:0007669"/>
    <property type="project" value="InterPro"/>
</dbReference>
<comment type="subcellular location">
    <subcellularLocation>
        <location evidence="1">Cell membrane</location>
        <topology evidence="1">Multi-pass membrane protein</topology>
    </subcellularLocation>
</comment>
<protein>
    <submittedName>
        <fullName evidence="5">NAD-binding protein</fullName>
    </submittedName>
</protein>
<feature type="transmembrane region" description="Helical" evidence="3">
    <location>
        <begin position="12"/>
        <end position="32"/>
    </location>
</feature>
<dbReference type="Gene3D" id="3.40.50.720">
    <property type="entry name" value="NAD(P)-binding Rossmann-like Domain"/>
    <property type="match status" value="1"/>
</dbReference>
<evidence type="ECO:0000256" key="1">
    <source>
        <dbReference type="ARBA" id="ARBA00004651"/>
    </source>
</evidence>
<reference evidence="5 6" key="1">
    <citation type="submission" date="2020-07" db="EMBL/GenBank/DDBJ databases">
        <title>Gai3-2, isolated from salt lake.</title>
        <authorList>
            <person name="Cui H."/>
            <person name="Shi X."/>
        </authorList>
    </citation>
    <scope>NUCLEOTIDE SEQUENCE [LARGE SCALE GENOMIC DNA]</scope>
    <source>
        <strain evidence="5 6">Gai3-2</strain>
    </source>
</reference>
<accession>A0A7D5GIR4</accession>
<organism evidence="5 6">
    <name type="scientific">Halorarum halophilum</name>
    <dbReference type="NCBI Taxonomy" id="2743090"/>
    <lineage>
        <taxon>Archaea</taxon>
        <taxon>Methanobacteriati</taxon>
        <taxon>Methanobacteriota</taxon>
        <taxon>Stenosarchaea group</taxon>
        <taxon>Halobacteria</taxon>
        <taxon>Halobacteriales</taxon>
        <taxon>Haloferacaceae</taxon>
        <taxon>Halorarum</taxon>
    </lineage>
</organism>
<feature type="transmembrane region" description="Helical" evidence="3">
    <location>
        <begin position="76"/>
        <end position="94"/>
    </location>
</feature>
<evidence type="ECO:0000259" key="4">
    <source>
        <dbReference type="PROSITE" id="PS51201"/>
    </source>
</evidence>
<sequence length="408" mass="43009">MADWRDRLGGRVTVLLTGITALLSVGIGILNITTKPSGPLVEILPPAVVQTAGFTGALTGFLLLGSAYGLRKGYRGAWYSTVLLLPLSAAQGLLQASEYSYPLVGLSLLALPIVGLNRQVFDRHVDFSLTQWASLAALVGALGYSTAGTYALRENFDGVNTLLDALYFSVVTASTVGYGDVTPAQGPSGQLAKWFALSALVLNVAAFAAALGVLFTPAIEARLTTALGRMTESDIELLERHVLVLGHGELTEPIIEELNEAGVEFLVITPDEVVTRTLRERDLNVFTADPSDEEALERAKVAKARAVVAATNNDAEDALSILTARQLNPDVAIVAAATERENENKLKRAGANTVISPASIGGHLLVESALERSDSEAVARELLSEDSDGGSAARRDADRDGSTPTDDS</sequence>
<dbReference type="PANTHER" id="PTHR43833:SF9">
    <property type="entry name" value="POTASSIUM CHANNEL PROTEIN YUGO-RELATED"/>
    <property type="match status" value="1"/>
</dbReference>
<keyword evidence="3" id="KW-0472">Membrane</keyword>
<dbReference type="Pfam" id="PF07885">
    <property type="entry name" value="Ion_trans_2"/>
    <property type="match status" value="1"/>
</dbReference>
<dbReference type="Proteomes" id="UP000509750">
    <property type="component" value="Chromosome"/>
</dbReference>